<proteinExistence type="predicted"/>
<organism evidence="3 4">
    <name type="scientific">Plasmopara halstedii</name>
    <name type="common">Downy mildew of sunflower</name>
    <dbReference type="NCBI Taxonomy" id="4781"/>
    <lineage>
        <taxon>Eukaryota</taxon>
        <taxon>Sar</taxon>
        <taxon>Stramenopiles</taxon>
        <taxon>Oomycota</taxon>
        <taxon>Peronosporomycetes</taxon>
        <taxon>Peronosporales</taxon>
        <taxon>Peronosporaceae</taxon>
        <taxon>Plasmopara</taxon>
    </lineage>
</organism>
<evidence type="ECO:0000313" key="4">
    <source>
        <dbReference type="Proteomes" id="UP000054928"/>
    </source>
</evidence>
<dbReference type="RefSeq" id="XP_024573495.1">
    <property type="nucleotide sequence ID" value="XM_024722417.1"/>
</dbReference>
<accession>A0A0P1A9Q5</accession>
<sequence>MKFFAAICITAAIATQSVVAQNDSATTIPPSAQGMVGQVVNEITEMFGSASYEDSGSGSGNGTTTVGDDSNMDSEDSGASIQMVTFATSAIAVMITAALV</sequence>
<evidence type="ECO:0000313" key="3">
    <source>
        <dbReference type="EMBL" id="CEG37126.1"/>
    </source>
</evidence>
<keyword evidence="4" id="KW-1185">Reference proteome</keyword>
<name>A0A0P1A9Q5_PLAHL</name>
<feature type="signal peptide" evidence="2">
    <location>
        <begin position="1"/>
        <end position="20"/>
    </location>
</feature>
<feature type="chain" id="PRO_5006058486" description="RxLR-like protein" evidence="2">
    <location>
        <begin position="21"/>
        <end position="100"/>
    </location>
</feature>
<protein>
    <recommendedName>
        <fullName evidence="5">RxLR-like protein</fullName>
    </recommendedName>
</protein>
<dbReference type="AlphaFoldDB" id="A0A0P1A9Q5"/>
<evidence type="ECO:0000256" key="2">
    <source>
        <dbReference type="SAM" id="SignalP"/>
    </source>
</evidence>
<reference evidence="4" key="1">
    <citation type="submission" date="2014-09" db="EMBL/GenBank/DDBJ databases">
        <authorList>
            <person name="Sharma Rahul"/>
            <person name="Thines Marco"/>
        </authorList>
    </citation>
    <scope>NUCLEOTIDE SEQUENCE [LARGE SCALE GENOMIC DNA]</scope>
</reference>
<keyword evidence="2" id="KW-0732">Signal</keyword>
<dbReference type="GeneID" id="36399634"/>
<feature type="region of interest" description="Disordered" evidence="1">
    <location>
        <begin position="50"/>
        <end position="76"/>
    </location>
</feature>
<dbReference type="EMBL" id="CCYD01000261">
    <property type="protein sequence ID" value="CEG37126.1"/>
    <property type="molecule type" value="Genomic_DNA"/>
</dbReference>
<dbReference type="Proteomes" id="UP000054928">
    <property type="component" value="Unassembled WGS sequence"/>
</dbReference>
<evidence type="ECO:0000256" key="1">
    <source>
        <dbReference type="SAM" id="MobiDB-lite"/>
    </source>
</evidence>
<evidence type="ECO:0008006" key="5">
    <source>
        <dbReference type="Google" id="ProtNLM"/>
    </source>
</evidence>